<dbReference type="Proteomes" id="UP000556026">
    <property type="component" value="Unassembled WGS sequence"/>
</dbReference>
<protein>
    <submittedName>
        <fullName evidence="1">Uncharacterized protein</fullName>
    </submittedName>
</protein>
<gene>
    <name evidence="1" type="ORF">GMST_05030</name>
</gene>
<name>A0A6V8MDV4_9BACT</name>
<organism evidence="1 2">
    <name type="scientific">Geomonas silvestris</name>
    <dbReference type="NCBI Taxonomy" id="2740184"/>
    <lineage>
        <taxon>Bacteria</taxon>
        <taxon>Pseudomonadati</taxon>
        <taxon>Thermodesulfobacteriota</taxon>
        <taxon>Desulfuromonadia</taxon>
        <taxon>Geobacterales</taxon>
        <taxon>Geobacteraceae</taxon>
        <taxon>Geomonas</taxon>
    </lineage>
</organism>
<proteinExistence type="predicted"/>
<accession>A0A6V8MDV4</accession>
<dbReference type="AlphaFoldDB" id="A0A6V8MDV4"/>
<sequence length="132" mass="14524">MPDQLLEWIPCTTLSKLVKDGQPVAQDFKWCAGSEGTIHIKCKLTTQSFSREDYQAVISHVSSHRDGVPLGARHNGSVPMHSVGALMEIRRGTQSIRGWCSHLAAIAVQRNEIGFADLGRGTGRGIRLYPKK</sequence>
<evidence type="ECO:0000313" key="2">
    <source>
        <dbReference type="Proteomes" id="UP000556026"/>
    </source>
</evidence>
<evidence type="ECO:0000313" key="1">
    <source>
        <dbReference type="EMBL" id="GFO58178.1"/>
    </source>
</evidence>
<keyword evidence="2" id="KW-1185">Reference proteome</keyword>
<reference evidence="2" key="1">
    <citation type="submission" date="2020-06" db="EMBL/GenBank/DDBJ databases">
        <title>Draft genomic sequence of Geomonas sp. Red330.</title>
        <authorList>
            <person name="Itoh H."/>
            <person name="Zhenxing X."/>
            <person name="Ushijima N."/>
            <person name="Masuda Y."/>
            <person name="Shiratori Y."/>
            <person name="Senoo K."/>
        </authorList>
    </citation>
    <scope>NUCLEOTIDE SEQUENCE [LARGE SCALE GENOMIC DNA]</scope>
    <source>
        <strain evidence="2">Red330</strain>
    </source>
</reference>
<comment type="caution">
    <text evidence="1">The sequence shown here is derived from an EMBL/GenBank/DDBJ whole genome shotgun (WGS) entry which is preliminary data.</text>
</comment>
<dbReference type="EMBL" id="BLXX01000001">
    <property type="protein sequence ID" value="GFO58178.1"/>
    <property type="molecule type" value="Genomic_DNA"/>
</dbReference>